<evidence type="ECO:0000259" key="3">
    <source>
        <dbReference type="PROSITE" id="PS51186"/>
    </source>
</evidence>
<accession>A0A3A6PBJ3</accession>
<dbReference type="GO" id="GO:0016747">
    <property type="term" value="F:acyltransferase activity, transferring groups other than amino-acyl groups"/>
    <property type="evidence" value="ECO:0007669"/>
    <property type="project" value="InterPro"/>
</dbReference>
<dbReference type="OrthoDB" id="9803233at2"/>
<comment type="caution">
    <text evidence="4">The sequence shown here is derived from an EMBL/GenBank/DDBJ whole genome shotgun (WGS) entry which is preliminary data.</text>
</comment>
<organism evidence="4 5">
    <name type="scientific">Paenibacillus pinisoli</name>
    <dbReference type="NCBI Taxonomy" id="1276110"/>
    <lineage>
        <taxon>Bacteria</taxon>
        <taxon>Bacillati</taxon>
        <taxon>Bacillota</taxon>
        <taxon>Bacilli</taxon>
        <taxon>Bacillales</taxon>
        <taxon>Paenibacillaceae</taxon>
        <taxon>Paenibacillus</taxon>
    </lineage>
</organism>
<dbReference type="InterPro" id="IPR000182">
    <property type="entry name" value="GNAT_dom"/>
</dbReference>
<dbReference type="Proteomes" id="UP000267798">
    <property type="component" value="Unassembled WGS sequence"/>
</dbReference>
<reference evidence="4 5" key="1">
    <citation type="submission" date="2018-09" db="EMBL/GenBank/DDBJ databases">
        <title>Paenibacillus aracenensis nov. sp. isolated from a cave in southern Spain.</title>
        <authorList>
            <person name="Jurado V."/>
            <person name="Gutierrez-Patricio S."/>
            <person name="Gonzalez-Pimentel J.L."/>
            <person name="Miller A.Z."/>
            <person name="Laiz L."/>
            <person name="Saiz-Jimenez C."/>
        </authorList>
    </citation>
    <scope>NUCLEOTIDE SEQUENCE [LARGE SCALE GENOMIC DNA]</scope>
    <source>
        <strain evidence="4 5">JCM 19203</strain>
    </source>
</reference>
<evidence type="ECO:0000313" key="5">
    <source>
        <dbReference type="Proteomes" id="UP000267798"/>
    </source>
</evidence>
<sequence length="178" mass="20113">MGRIVIREAEKTDAEIIQSIILNAYSQYEQHLPQDRWVQYQEDMKHAVTSEKVKARIVAELEGEPVGSVFLYDSSEAAYGLPELGIHSPIMRLLAVSTQARGHGIATALIRASVNLSLQWGAETLHLHTNDMMSSAIKLYERLGFQRAYDKDIIKGDSIVKSYRLPLRSEYSWVTASY</sequence>
<dbReference type="CDD" id="cd04301">
    <property type="entry name" value="NAT_SF"/>
    <property type="match status" value="1"/>
</dbReference>
<keyword evidence="5" id="KW-1185">Reference proteome</keyword>
<evidence type="ECO:0000256" key="1">
    <source>
        <dbReference type="ARBA" id="ARBA00022679"/>
    </source>
</evidence>
<evidence type="ECO:0000313" key="4">
    <source>
        <dbReference type="EMBL" id="RJX37565.1"/>
    </source>
</evidence>
<keyword evidence="2" id="KW-0012">Acyltransferase</keyword>
<dbReference type="EMBL" id="QXQB01000005">
    <property type="protein sequence ID" value="RJX37565.1"/>
    <property type="molecule type" value="Genomic_DNA"/>
</dbReference>
<keyword evidence="1 4" id="KW-0808">Transferase</keyword>
<dbReference type="InterPro" id="IPR016181">
    <property type="entry name" value="Acyl_CoA_acyltransferase"/>
</dbReference>
<dbReference type="Gene3D" id="3.40.630.30">
    <property type="match status" value="1"/>
</dbReference>
<dbReference type="PROSITE" id="PS51186">
    <property type="entry name" value="GNAT"/>
    <property type="match status" value="1"/>
</dbReference>
<dbReference type="PANTHER" id="PTHR43877">
    <property type="entry name" value="AMINOALKYLPHOSPHONATE N-ACETYLTRANSFERASE-RELATED-RELATED"/>
    <property type="match status" value="1"/>
</dbReference>
<dbReference type="SUPFAM" id="SSF55729">
    <property type="entry name" value="Acyl-CoA N-acyltransferases (Nat)"/>
    <property type="match status" value="1"/>
</dbReference>
<proteinExistence type="predicted"/>
<name>A0A3A6PBJ3_9BACL</name>
<dbReference type="Pfam" id="PF00583">
    <property type="entry name" value="Acetyltransf_1"/>
    <property type="match status" value="1"/>
</dbReference>
<dbReference type="InterPro" id="IPR050832">
    <property type="entry name" value="Bact_Acetyltransf"/>
</dbReference>
<protein>
    <submittedName>
        <fullName evidence="4">GNAT family N-acetyltransferase</fullName>
    </submittedName>
</protein>
<dbReference type="AlphaFoldDB" id="A0A3A6PBJ3"/>
<feature type="domain" description="N-acetyltransferase" evidence="3">
    <location>
        <begin position="4"/>
        <end position="166"/>
    </location>
</feature>
<evidence type="ECO:0000256" key="2">
    <source>
        <dbReference type="ARBA" id="ARBA00023315"/>
    </source>
</evidence>
<gene>
    <name evidence="4" type="ORF">D3P09_21535</name>
</gene>